<dbReference type="EMBL" id="MU865969">
    <property type="protein sequence ID" value="KAK4445076.1"/>
    <property type="molecule type" value="Genomic_DNA"/>
</dbReference>
<comment type="caution">
    <text evidence="2">The sequence shown here is derived from an EMBL/GenBank/DDBJ whole genome shotgun (WGS) entry which is preliminary data.</text>
</comment>
<sequence length="241" mass="26967">MPECRKKRTCLDQQHHGAPSPATQKPLRPLCLSPFSINVPSLHLLCVTSLTCERPPLGAAHKIERGRWRSNSVIHRQTLATGAACNGSTQVSNDSCRQRQRRNLPAECKLICLQHQELPLYPQQTKRMRLFASFILAWPTIAAAHFRPNVPERLIRSSRASAYTPHQIASAAPPLSPKETVSLIFFSSDPSARQVAYSPTRRVLARSILWQELAPVSGRGTTRKHSVMHYLSTSGMVPRRD</sequence>
<dbReference type="Proteomes" id="UP001321760">
    <property type="component" value="Unassembled WGS sequence"/>
</dbReference>
<reference evidence="2" key="2">
    <citation type="submission" date="2023-05" db="EMBL/GenBank/DDBJ databases">
        <authorList>
            <consortium name="Lawrence Berkeley National Laboratory"/>
            <person name="Steindorff A."/>
            <person name="Hensen N."/>
            <person name="Bonometti L."/>
            <person name="Westerberg I."/>
            <person name="Brannstrom I.O."/>
            <person name="Guillou S."/>
            <person name="Cros-Aarteil S."/>
            <person name="Calhoun S."/>
            <person name="Haridas S."/>
            <person name="Kuo A."/>
            <person name="Mondo S."/>
            <person name="Pangilinan J."/>
            <person name="Riley R."/>
            <person name="Labutti K."/>
            <person name="Andreopoulos B."/>
            <person name="Lipzen A."/>
            <person name="Chen C."/>
            <person name="Yanf M."/>
            <person name="Daum C."/>
            <person name="Ng V."/>
            <person name="Clum A."/>
            <person name="Ohm R."/>
            <person name="Martin F."/>
            <person name="Silar P."/>
            <person name="Natvig D."/>
            <person name="Lalanne C."/>
            <person name="Gautier V."/>
            <person name="Ament-Velasquez S.L."/>
            <person name="Kruys A."/>
            <person name="Hutchinson M.I."/>
            <person name="Powell A.J."/>
            <person name="Barry K."/>
            <person name="Miller A.N."/>
            <person name="Grigoriev I.V."/>
            <person name="Debuchy R."/>
            <person name="Gladieux P."/>
            <person name="Thoren M.H."/>
            <person name="Johannesson H."/>
        </authorList>
    </citation>
    <scope>NUCLEOTIDE SEQUENCE</scope>
    <source>
        <strain evidence="2">PSN243</strain>
    </source>
</reference>
<accession>A0AAV9G915</accession>
<name>A0AAV9G915_9PEZI</name>
<proteinExistence type="predicted"/>
<organism evidence="2 3">
    <name type="scientific">Podospora aff. communis PSN243</name>
    <dbReference type="NCBI Taxonomy" id="3040156"/>
    <lineage>
        <taxon>Eukaryota</taxon>
        <taxon>Fungi</taxon>
        <taxon>Dikarya</taxon>
        <taxon>Ascomycota</taxon>
        <taxon>Pezizomycotina</taxon>
        <taxon>Sordariomycetes</taxon>
        <taxon>Sordariomycetidae</taxon>
        <taxon>Sordariales</taxon>
        <taxon>Podosporaceae</taxon>
        <taxon>Podospora</taxon>
    </lineage>
</organism>
<evidence type="ECO:0000313" key="3">
    <source>
        <dbReference type="Proteomes" id="UP001321760"/>
    </source>
</evidence>
<reference evidence="2" key="1">
    <citation type="journal article" date="2023" name="Mol. Phylogenet. Evol.">
        <title>Genome-scale phylogeny and comparative genomics of the fungal order Sordariales.</title>
        <authorList>
            <person name="Hensen N."/>
            <person name="Bonometti L."/>
            <person name="Westerberg I."/>
            <person name="Brannstrom I.O."/>
            <person name="Guillou S."/>
            <person name="Cros-Aarteil S."/>
            <person name="Calhoun S."/>
            <person name="Haridas S."/>
            <person name="Kuo A."/>
            <person name="Mondo S."/>
            <person name="Pangilinan J."/>
            <person name="Riley R."/>
            <person name="LaButti K."/>
            <person name="Andreopoulos B."/>
            <person name="Lipzen A."/>
            <person name="Chen C."/>
            <person name="Yan M."/>
            <person name="Daum C."/>
            <person name="Ng V."/>
            <person name="Clum A."/>
            <person name="Steindorff A."/>
            <person name="Ohm R.A."/>
            <person name="Martin F."/>
            <person name="Silar P."/>
            <person name="Natvig D.O."/>
            <person name="Lalanne C."/>
            <person name="Gautier V."/>
            <person name="Ament-Velasquez S.L."/>
            <person name="Kruys A."/>
            <person name="Hutchinson M.I."/>
            <person name="Powell A.J."/>
            <person name="Barry K."/>
            <person name="Miller A.N."/>
            <person name="Grigoriev I.V."/>
            <person name="Debuchy R."/>
            <person name="Gladieux P."/>
            <person name="Hiltunen Thoren M."/>
            <person name="Johannesson H."/>
        </authorList>
    </citation>
    <scope>NUCLEOTIDE SEQUENCE</scope>
    <source>
        <strain evidence="2">PSN243</strain>
    </source>
</reference>
<keyword evidence="3" id="KW-1185">Reference proteome</keyword>
<gene>
    <name evidence="2" type="ORF">QBC34DRAFT_167337</name>
</gene>
<evidence type="ECO:0000256" key="1">
    <source>
        <dbReference type="SAM" id="MobiDB-lite"/>
    </source>
</evidence>
<evidence type="ECO:0000313" key="2">
    <source>
        <dbReference type="EMBL" id="KAK4445076.1"/>
    </source>
</evidence>
<feature type="region of interest" description="Disordered" evidence="1">
    <location>
        <begin position="1"/>
        <end position="23"/>
    </location>
</feature>
<protein>
    <submittedName>
        <fullName evidence="2">Uncharacterized protein</fullName>
    </submittedName>
</protein>
<dbReference type="AlphaFoldDB" id="A0AAV9G915"/>